<comment type="caution">
    <text evidence="4">The sequence shown here is derived from an EMBL/GenBank/DDBJ whole genome shotgun (WGS) entry which is preliminary data.</text>
</comment>
<feature type="non-terminal residue" evidence="4">
    <location>
        <position position="113"/>
    </location>
</feature>
<dbReference type="GO" id="GO:0044183">
    <property type="term" value="F:protein folding chaperone"/>
    <property type="evidence" value="ECO:0007669"/>
    <property type="project" value="InterPro"/>
</dbReference>
<organism evidence="4 5">
    <name type="scientific">Taxus chinensis</name>
    <name type="common">Chinese yew</name>
    <name type="synonym">Taxus wallichiana var. chinensis</name>
    <dbReference type="NCBI Taxonomy" id="29808"/>
    <lineage>
        <taxon>Eukaryota</taxon>
        <taxon>Viridiplantae</taxon>
        <taxon>Streptophyta</taxon>
        <taxon>Embryophyta</taxon>
        <taxon>Tracheophyta</taxon>
        <taxon>Spermatophyta</taxon>
        <taxon>Pinopsida</taxon>
        <taxon>Pinidae</taxon>
        <taxon>Conifers II</taxon>
        <taxon>Cupressales</taxon>
        <taxon>Taxaceae</taxon>
        <taxon>Taxus</taxon>
    </lineage>
</organism>
<dbReference type="EMBL" id="JAHRHJ020000009">
    <property type="protein sequence ID" value="KAH9301988.1"/>
    <property type="molecule type" value="Genomic_DNA"/>
</dbReference>
<evidence type="ECO:0000313" key="4">
    <source>
        <dbReference type="EMBL" id="KAH9301988.1"/>
    </source>
</evidence>
<sequence>HLLDYFTFKAVKTVLTQLYEMNPTEYRWFYNYVANNKPSDGKFFLRHLVKERQELGERVMITRLHLFNKWAKRYSHVDMHQAISDQNLELMRERLVQTVRWPSDSDGDTGNDG</sequence>
<proteinExistence type="predicted"/>
<dbReference type="InterPro" id="IPR038052">
    <property type="entry name" value="Chaperonin_RbcX_sf"/>
</dbReference>
<protein>
    <recommendedName>
        <fullName evidence="6">Chaperonin-like RbcX protein</fullName>
    </recommendedName>
</protein>
<gene>
    <name evidence="4" type="ORF">KI387_013571</name>
</gene>
<dbReference type="OMA" id="WAKRYSH"/>
<keyword evidence="2" id="KW-0143">Chaperone</keyword>
<dbReference type="AlphaFoldDB" id="A0AA38FGT0"/>
<keyword evidence="1" id="KW-0602">Photosynthesis</keyword>
<accession>A0AA38FGT0</accession>
<evidence type="ECO:0000313" key="5">
    <source>
        <dbReference type="Proteomes" id="UP000824469"/>
    </source>
</evidence>
<dbReference type="SUPFAM" id="SSF158615">
    <property type="entry name" value="RbcX-like"/>
    <property type="match status" value="1"/>
</dbReference>
<dbReference type="GO" id="GO:0015979">
    <property type="term" value="P:photosynthesis"/>
    <property type="evidence" value="ECO:0007669"/>
    <property type="project" value="UniProtKB-KW"/>
</dbReference>
<dbReference type="InterPro" id="IPR003435">
    <property type="entry name" value="Chaperonin_RcbX"/>
</dbReference>
<dbReference type="GO" id="GO:0015977">
    <property type="term" value="P:carbon fixation"/>
    <property type="evidence" value="ECO:0007669"/>
    <property type="project" value="UniProtKB-KW"/>
</dbReference>
<dbReference type="Proteomes" id="UP000824469">
    <property type="component" value="Unassembled WGS sequence"/>
</dbReference>
<dbReference type="PANTHER" id="PTHR33791">
    <property type="entry name" value="CHAPERONIN-LIKE RBCX PROTEIN 1, CHLOROPLASTIC"/>
    <property type="match status" value="1"/>
</dbReference>
<keyword evidence="3" id="KW-0120">Carbon dioxide fixation</keyword>
<name>A0AA38FGT0_TAXCH</name>
<reference evidence="4 5" key="1">
    <citation type="journal article" date="2021" name="Nat. Plants">
        <title>The Taxus genome provides insights into paclitaxel biosynthesis.</title>
        <authorList>
            <person name="Xiong X."/>
            <person name="Gou J."/>
            <person name="Liao Q."/>
            <person name="Li Y."/>
            <person name="Zhou Q."/>
            <person name="Bi G."/>
            <person name="Li C."/>
            <person name="Du R."/>
            <person name="Wang X."/>
            <person name="Sun T."/>
            <person name="Guo L."/>
            <person name="Liang H."/>
            <person name="Lu P."/>
            <person name="Wu Y."/>
            <person name="Zhang Z."/>
            <person name="Ro D.K."/>
            <person name="Shang Y."/>
            <person name="Huang S."/>
            <person name="Yan J."/>
        </authorList>
    </citation>
    <scope>NUCLEOTIDE SEQUENCE [LARGE SCALE GENOMIC DNA]</scope>
    <source>
        <strain evidence="4">Ta-2019</strain>
    </source>
</reference>
<dbReference type="Pfam" id="PF02341">
    <property type="entry name" value="RbcX"/>
    <property type="match status" value="1"/>
</dbReference>
<evidence type="ECO:0000256" key="2">
    <source>
        <dbReference type="ARBA" id="ARBA00023186"/>
    </source>
</evidence>
<dbReference type="Gene3D" id="1.10.1200.210">
    <property type="entry name" value="Chaperonin-like RbcX"/>
    <property type="match status" value="1"/>
</dbReference>
<evidence type="ECO:0000256" key="3">
    <source>
        <dbReference type="ARBA" id="ARBA00023300"/>
    </source>
</evidence>
<dbReference type="GO" id="GO:0110102">
    <property type="term" value="P:ribulose bisphosphate carboxylase complex assembly"/>
    <property type="evidence" value="ECO:0007669"/>
    <property type="project" value="InterPro"/>
</dbReference>
<dbReference type="PANTHER" id="PTHR33791:SF1">
    <property type="entry name" value="RUBISCO CHAPERONE RBCX"/>
    <property type="match status" value="1"/>
</dbReference>
<keyword evidence="5" id="KW-1185">Reference proteome</keyword>
<evidence type="ECO:0008006" key="6">
    <source>
        <dbReference type="Google" id="ProtNLM"/>
    </source>
</evidence>
<evidence type="ECO:0000256" key="1">
    <source>
        <dbReference type="ARBA" id="ARBA00022531"/>
    </source>
</evidence>